<dbReference type="Gene3D" id="3.90.20.20">
    <property type="match status" value="1"/>
</dbReference>
<comment type="subcellular location">
    <subcellularLocation>
        <location evidence="1 4">Mitochondrion matrix</location>
    </subcellularLocation>
</comment>
<dbReference type="CDD" id="cd00446">
    <property type="entry name" value="GrpE"/>
    <property type="match status" value="1"/>
</dbReference>
<feature type="compositionally biased region" description="Acidic residues" evidence="6">
    <location>
        <begin position="93"/>
        <end position="120"/>
    </location>
</feature>
<evidence type="ECO:0000256" key="3">
    <source>
        <dbReference type="ARBA" id="ARBA00023186"/>
    </source>
</evidence>
<dbReference type="FunFam" id="2.30.22.10:FF:000002">
    <property type="entry name" value="GrpE protein homolog"/>
    <property type="match status" value="1"/>
</dbReference>
<feature type="region of interest" description="Disordered" evidence="6">
    <location>
        <begin position="64"/>
        <end position="120"/>
    </location>
</feature>
<dbReference type="InterPro" id="IPR013805">
    <property type="entry name" value="GrpE_CC"/>
</dbReference>
<dbReference type="Proteomes" id="UP001438707">
    <property type="component" value="Unassembled WGS sequence"/>
</dbReference>
<accession>A0AAW1RBU7</accession>
<evidence type="ECO:0000256" key="2">
    <source>
        <dbReference type="ARBA" id="ARBA00009054"/>
    </source>
</evidence>
<gene>
    <name evidence="7" type="ORF">WJX74_002644</name>
</gene>
<name>A0AAW1RBU7_9CHLO</name>
<dbReference type="SUPFAM" id="SSF51064">
    <property type="entry name" value="Head domain of nucleotide exchange factor GrpE"/>
    <property type="match status" value="1"/>
</dbReference>
<keyword evidence="3 4" id="KW-0143">Chaperone</keyword>
<comment type="caution">
    <text evidence="7">The sequence shown here is derived from an EMBL/GenBank/DDBJ whole genome shotgun (WGS) entry which is preliminary data.</text>
</comment>
<comment type="similarity">
    <text evidence="2 5">Belongs to the GrpE family.</text>
</comment>
<dbReference type="Pfam" id="PF01025">
    <property type="entry name" value="GrpE"/>
    <property type="match status" value="1"/>
</dbReference>
<dbReference type="SUPFAM" id="SSF58014">
    <property type="entry name" value="Coiled-coil domain of nucleotide exchange factor GrpE"/>
    <property type="match status" value="1"/>
</dbReference>
<dbReference type="GO" id="GO:0051087">
    <property type="term" value="F:protein-folding chaperone binding"/>
    <property type="evidence" value="ECO:0007669"/>
    <property type="project" value="InterPro"/>
</dbReference>
<dbReference type="Gene3D" id="2.30.22.10">
    <property type="entry name" value="Head domain of nucleotide exchange factor GrpE"/>
    <property type="match status" value="1"/>
</dbReference>
<dbReference type="PANTHER" id="PTHR21237:SF23">
    <property type="entry name" value="GRPE PROTEIN HOMOLOG, MITOCHONDRIAL"/>
    <property type="match status" value="1"/>
</dbReference>
<keyword evidence="4" id="KW-0496">Mitochondrion</keyword>
<comment type="function">
    <text evidence="4">Essential component of the PAM complex, a complex required for the translocation of transit peptide-containing proteins from the inner membrane into the mitochondrial matrix in an ATP-dependent manner.</text>
</comment>
<dbReference type="InterPro" id="IPR009012">
    <property type="entry name" value="GrpE_head"/>
</dbReference>
<dbReference type="GO" id="GO:0006457">
    <property type="term" value="P:protein folding"/>
    <property type="evidence" value="ECO:0007669"/>
    <property type="project" value="InterPro"/>
</dbReference>
<dbReference type="PANTHER" id="PTHR21237">
    <property type="entry name" value="GRPE PROTEIN"/>
    <property type="match status" value="1"/>
</dbReference>
<organism evidence="7 8">
    <name type="scientific">Apatococcus lobatus</name>
    <dbReference type="NCBI Taxonomy" id="904363"/>
    <lineage>
        <taxon>Eukaryota</taxon>
        <taxon>Viridiplantae</taxon>
        <taxon>Chlorophyta</taxon>
        <taxon>core chlorophytes</taxon>
        <taxon>Trebouxiophyceae</taxon>
        <taxon>Chlorellales</taxon>
        <taxon>Chlorellaceae</taxon>
        <taxon>Apatococcus</taxon>
    </lineage>
</organism>
<dbReference type="InterPro" id="IPR000740">
    <property type="entry name" value="GrpE"/>
</dbReference>
<dbReference type="EMBL" id="JALJOS010000014">
    <property type="protein sequence ID" value="KAK9831080.1"/>
    <property type="molecule type" value="Genomic_DNA"/>
</dbReference>
<dbReference type="PRINTS" id="PR00773">
    <property type="entry name" value="GRPEPROTEIN"/>
</dbReference>
<protein>
    <recommendedName>
        <fullName evidence="4">GrpE protein homolog</fullName>
    </recommendedName>
</protein>
<sequence length="297" mass="32490">MFRKTLLELQRKAGQHAATSSVARGFLLHEAATYTTLRPAASILQELTPVSSFSSRASWWPQSSSFAAQADQDQSAATSPESEANQAAAGESSEQDNPEQESSEPSNEVENETEPISYDELDPEELRAELLQRDTALAAQSAEIAQYKDRLIRTLADMENSRQRSAQQAENSKRFAVQGFARAMLDVADNLERAVGMVEGRSQNSEEIDLDKTAALLTSLHDGVKLTDKILLQAFKQNGIEQLDPINEPFDPNLHMALFEAPMPDVEPGTIHTVVKAGYTLNGRVLRAAEVGVTPAH</sequence>
<evidence type="ECO:0000256" key="1">
    <source>
        <dbReference type="ARBA" id="ARBA00004305"/>
    </source>
</evidence>
<evidence type="ECO:0000256" key="4">
    <source>
        <dbReference type="RuleBase" id="RU000640"/>
    </source>
</evidence>
<feature type="compositionally biased region" description="Low complexity" evidence="6">
    <location>
        <begin position="64"/>
        <end position="77"/>
    </location>
</feature>
<dbReference type="GO" id="GO:0051082">
    <property type="term" value="F:unfolded protein binding"/>
    <property type="evidence" value="ECO:0007669"/>
    <property type="project" value="TreeGrafter"/>
</dbReference>
<dbReference type="GO" id="GO:0030150">
    <property type="term" value="P:protein import into mitochondrial matrix"/>
    <property type="evidence" value="ECO:0007669"/>
    <property type="project" value="TreeGrafter"/>
</dbReference>
<dbReference type="PROSITE" id="PS01071">
    <property type="entry name" value="GRPE"/>
    <property type="match status" value="1"/>
</dbReference>
<dbReference type="GO" id="GO:0001405">
    <property type="term" value="C:PAM complex, Tim23 associated import motor"/>
    <property type="evidence" value="ECO:0007669"/>
    <property type="project" value="TreeGrafter"/>
</dbReference>
<dbReference type="GO" id="GO:0042803">
    <property type="term" value="F:protein homodimerization activity"/>
    <property type="evidence" value="ECO:0007669"/>
    <property type="project" value="InterPro"/>
</dbReference>
<keyword evidence="8" id="KW-1185">Reference proteome</keyword>
<evidence type="ECO:0000256" key="5">
    <source>
        <dbReference type="RuleBase" id="RU004478"/>
    </source>
</evidence>
<dbReference type="GO" id="GO:0000774">
    <property type="term" value="F:adenyl-nucleotide exchange factor activity"/>
    <property type="evidence" value="ECO:0007669"/>
    <property type="project" value="InterPro"/>
</dbReference>
<evidence type="ECO:0000313" key="8">
    <source>
        <dbReference type="Proteomes" id="UP001438707"/>
    </source>
</evidence>
<dbReference type="AlphaFoldDB" id="A0AAW1RBU7"/>
<reference evidence="7 8" key="1">
    <citation type="journal article" date="2024" name="Nat. Commun.">
        <title>Phylogenomics reveals the evolutionary origins of lichenization in chlorophyte algae.</title>
        <authorList>
            <person name="Puginier C."/>
            <person name="Libourel C."/>
            <person name="Otte J."/>
            <person name="Skaloud P."/>
            <person name="Haon M."/>
            <person name="Grisel S."/>
            <person name="Petersen M."/>
            <person name="Berrin J.G."/>
            <person name="Delaux P.M."/>
            <person name="Dal Grande F."/>
            <person name="Keller J."/>
        </authorList>
    </citation>
    <scope>NUCLEOTIDE SEQUENCE [LARGE SCALE GENOMIC DNA]</scope>
    <source>
        <strain evidence="7 8">SAG 2145</strain>
    </source>
</reference>
<evidence type="ECO:0000256" key="6">
    <source>
        <dbReference type="SAM" id="MobiDB-lite"/>
    </source>
</evidence>
<proteinExistence type="inferred from homology"/>
<evidence type="ECO:0000313" key="7">
    <source>
        <dbReference type="EMBL" id="KAK9831080.1"/>
    </source>
</evidence>
<dbReference type="HAMAP" id="MF_01151">
    <property type="entry name" value="GrpE"/>
    <property type="match status" value="1"/>
</dbReference>